<feature type="transmembrane region" description="Helical" evidence="7">
    <location>
        <begin position="147"/>
        <end position="169"/>
    </location>
</feature>
<dbReference type="EC" id="5.1.1.1" evidence="4"/>
<dbReference type="PANTHER" id="PTHR30511:SF0">
    <property type="entry name" value="ALANINE RACEMASE, CATABOLIC-RELATED"/>
    <property type="match status" value="1"/>
</dbReference>
<evidence type="ECO:0000256" key="3">
    <source>
        <dbReference type="ARBA" id="ARBA00023235"/>
    </source>
</evidence>
<feature type="transmembrane region" description="Helical" evidence="7">
    <location>
        <begin position="48"/>
        <end position="66"/>
    </location>
</feature>
<evidence type="ECO:0000256" key="4">
    <source>
        <dbReference type="HAMAP-Rule" id="MF_01201"/>
    </source>
</evidence>
<dbReference type="InterPro" id="IPR020622">
    <property type="entry name" value="Ala_racemase_pyridoxalP-BS"/>
</dbReference>
<dbReference type="Gene3D" id="2.40.37.10">
    <property type="entry name" value="Lyase, Ornithine Decarboxylase, Chain A, domain 1"/>
    <property type="match status" value="1"/>
</dbReference>
<comment type="cofactor">
    <cofactor evidence="1 4 5">
        <name>pyridoxal 5'-phosphate</name>
        <dbReference type="ChEBI" id="CHEBI:597326"/>
    </cofactor>
</comment>
<evidence type="ECO:0000256" key="1">
    <source>
        <dbReference type="ARBA" id="ARBA00001933"/>
    </source>
</evidence>
<dbReference type="AlphaFoldDB" id="A0A1W2BEU1"/>
<dbReference type="UniPathway" id="UPA00042">
    <property type="reaction ID" value="UER00497"/>
</dbReference>
<evidence type="ECO:0000256" key="5">
    <source>
        <dbReference type="PIRSR" id="PIRSR600821-50"/>
    </source>
</evidence>
<dbReference type="InterPro" id="IPR001608">
    <property type="entry name" value="Ala_racemase_N"/>
</dbReference>
<dbReference type="GO" id="GO:0016747">
    <property type="term" value="F:acyltransferase activity, transferring groups other than amino-acyl groups"/>
    <property type="evidence" value="ECO:0007669"/>
    <property type="project" value="InterPro"/>
</dbReference>
<dbReference type="Pfam" id="PF01757">
    <property type="entry name" value="Acyl_transf_3"/>
    <property type="match status" value="1"/>
</dbReference>
<feature type="binding site" evidence="4 6">
    <location>
        <position position="469"/>
    </location>
    <ligand>
        <name>substrate</name>
    </ligand>
</feature>
<feature type="modified residue" description="N6-(pyridoxal phosphate)lysine" evidence="4 5">
    <location>
        <position position="375"/>
    </location>
</feature>
<evidence type="ECO:0000313" key="9">
    <source>
        <dbReference type="EMBL" id="SMC71439.1"/>
    </source>
</evidence>
<dbReference type="InterPro" id="IPR009006">
    <property type="entry name" value="Ala_racemase/Decarboxylase_C"/>
</dbReference>
<dbReference type="SUPFAM" id="SSF51419">
    <property type="entry name" value="PLP-binding barrel"/>
    <property type="match status" value="1"/>
</dbReference>
<feature type="transmembrane region" description="Helical" evidence="7">
    <location>
        <begin position="78"/>
        <end position="100"/>
    </location>
</feature>
<reference evidence="9 10" key="1">
    <citation type="submission" date="2017-04" db="EMBL/GenBank/DDBJ databases">
        <authorList>
            <person name="Afonso C.L."/>
            <person name="Miller P.J."/>
            <person name="Scott M.A."/>
            <person name="Spackman E."/>
            <person name="Goraichik I."/>
            <person name="Dimitrov K.M."/>
            <person name="Suarez D.L."/>
            <person name="Swayne D.E."/>
        </authorList>
    </citation>
    <scope>NUCLEOTIDE SEQUENCE [LARGE SCALE GENOMIC DNA]</scope>
    <source>
        <strain evidence="9 10">DSM 12816</strain>
    </source>
</reference>
<proteinExistence type="inferred from homology"/>
<dbReference type="PANTHER" id="PTHR30511">
    <property type="entry name" value="ALANINE RACEMASE"/>
    <property type="match status" value="1"/>
</dbReference>
<dbReference type="InterPro" id="IPR002656">
    <property type="entry name" value="Acyl_transf_3_dom"/>
</dbReference>
<feature type="transmembrane region" description="Helical" evidence="7">
    <location>
        <begin position="280"/>
        <end position="299"/>
    </location>
</feature>
<feature type="transmembrane region" description="Helical" evidence="7">
    <location>
        <begin position="219"/>
        <end position="237"/>
    </location>
</feature>
<feature type="transmembrane region" description="Helical" evidence="7">
    <location>
        <begin position="311"/>
        <end position="330"/>
    </location>
</feature>
<dbReference type="OrthoDB" id="9813814at2"/>
<feature type="transmembrane region" description="Helical" evidence="7">
    <location>
        <begin position="249"/>
        <end position="268"/>
    </location>
</feature>
<feature type="transmembrane region" description="Helical" evidence="7">
    <location>
        <begin position="189"/>
        <end position="207"/>
    </location>
</feature>
<comment type="pathway">
    <text evidence="4">Amino-acid biosynthesis; D-alanine biosynthesis; D-alanine from L-alanine: step 1/1.</text>
</comment>
<keyword evidence="7" id="KW-0812">Transmembrane</keyword>
<dbReference type="InterPro" id="IPR029066">
    <property type="entry name" value="PLP-binding_barrel"/>
</dbReference>
<dbReference type="NCBIfam" id="TIGR00492">
    <property type="entry name" value="alr"/>
    <property type="match status" value="1"/>
</dbReference>
<dbReference type="InterPro" id="IPR000821">
    <property type="entry name" value="Ala_racemase"/>
</dbReference>
<dbReference type="FunFam" id="3.20.20.10:FF:000002">
    <property type="entry name" value="Alanine racemase"/>
    <property type="match status" value="1"/>
</dbReference>
<keyword evidence="10" id="KW-1185">Reference proteome</keyword>
<dbReference type="Pfam" id="PF01168">
    <property type="entry name" value="Ala_racemase_N"/>
    <property type="match status" value="1"/>
</dbReference>
<organism evidence="9 10">
    <name type="scientific">Papillibacter cinnamivorans DSM 12816</name>
    <dbReference type="NCBI Taxonomy" id="1122930"/>
    <lineage>
        <taxon>Bacteria</taxon>
        <taxon>Bacillati</taxon>
        <taxon>Bacillota</taxon>
        <taxon>Clostridia</taxon>
        <taxon>Eubacteriales</taxon>
        <taxon>Oscillospiraceae</taxon>
        <taxon>Papillibacter</taxon>
    </lineage>
</organism>
<dbReference type="GO" id="GO:0030170">
    <property type="term" value="F:pyridoxal phosphate binding"/>
    <property type="evidence" value="ECO:0007669"/>
    <property type="project" value="UniProtKB-UniRule"/>
</dbReference>
<name>A0A1W2BEU1_9FIRM</name>
<dbReference type="RefSeq" id="WP_084234822.1">
    <property type="nucleotide sequence ID" value="NZ_FWXW01000005.1"/>
</dbReference>
<evidence type="ECO:0000256" key="2">
    <source>
        <dbReference type="ARBA" id="ARBA00022898"/>
    </source>
</evidence>
<gene>
    <name evidence="9" type="ORF">SAMN02745168_2150</name>
</gene>
<dbReference type="Pfam" id="PF00842">
    <property type="entry name" value="Ala_racemase_C"/>
    <property type="match status" value="1"/>
</dbReference>
<keyword evidence="3 4" id="KW-0413">Isomerase</keyword>
<feature type="active site" description="Proton acceptor; specific for L-alanine" evidence="4">
    <location>
        <position position="602"/>
    </location>
</feature>
<dbReference type="GO" id="GO:0005829">
    <property type="term" value="C:cytosol"/>
    <property type="evidence" value="ECO:0007669"/>
    <property type="project" value="TreeGrafter"/>
</dbReference>
<dbReference type="NCBIfam" id="NF033131">
    <property type="entry name" value="vanT-G-Cterm"/>
    <property type="match status" value="1"/>
</dbReference>
<dbReference type="GO" id="GO:0008784">
    <property type="term" value="F:alanine racemase activity"/>
    <property type="evidence" value="ECO:0007669"/>
    <property type="project" value="UniProtKB-UniRule"/>
</dbReference>
<comment type="function">
    <text evidence="4">Catalyzes the interconversion of L-alanine and D-alanine. May also act on other amino acids.</text>
</comment>
<dbReference type="SMART" id="SM01005">
    <property type="entry name" value="Ala_racemase_C"/>
    <property type="match status" value="1"/>
</dbReference>
<evidence type="ECO:0000256" key="6">
    <source>
        <dbReference type="PIRSR" id="PIRSR600821-52"/>
    </source>
</evidence>
<dbReference type="InterPro" id="IPR011079">
    <property type="entry name" value="Ala_racemase_C"/>
</dbReference>
<feature type="active site" description="Proton acceptor; specific for D-alanine" evidence="4">
    <location>
        <position position="375"/>
    </location>
</feature>
<dbReference type="HAMAP" id="MF_01201">
    <property type="entry name" value="Ala_racemase"/>
    <property type="match status" value="1"/>
</dbReference>
<dbReference type="GO" id="GO:0030632">
    <property type="term" value="P:D-alanine biosynthetic process"/>
    <property type="evidence" value="ECO:0007669"/>
    <property type="project" value="UniProtKB-UniRule"/>
</dbReference>
<dbReference type="PROSITE" id="PS00395">
    <property type="entry name" value="ALANINE_RACEMASE"/>
    <property type="match status" value="1"/>
</dbReference>
<dbReference type="SUPFAM" id="SSF50621">
    <property type="entry name" value="Alanine racemase C-terminal domain-like"/>
    <property type="match status" value="1"/>
</dbReference>
<dbReference type="STRING" id="1122930.SAMN02745168_2150"/>
<feature type="binding site" evidence="4 6">
    <location>
        <position position="651"/>
    </location>
    <ligand>
        <name>substrate</name>
    </ligand>
</feature>
<keyword evidence="2 4" id="KW-0663">Pyridoxal phosphate</keyword>
<accession>A0A1W2BEU1</accession>
<feature type="transmembrane region" description="Helical" evidence="7">
    <location>
        <begin position="120"/>
        <end position="140"/>
    </location>
</feature>
<keyword evidence="7" id="KW-0472">Membrane</keyword>
<evidence type="ECO:0000256" key="7">
    <source>
        <dbReference type="SAM" id="Phobius"/>
    </source>
</evidence>
<feature type="domain" description="Alanine racemase C-terminal" evidence="8">
    <location>
        <begin position="581"/>
        <end position="710"/>
    </location>
</feature>
<dbReference type="Proteomes" id="UP000192790">
    <property type="component" value="Unassembled WGS sequence"/>
</dbReference>
<dbReference type="PRINTS" id="PR00992">
    <property type="entry name" value="ALARACEMASE"/>
</dbReference>
<sequence>MTPDKRYGGLDRFKLLASFLVVAIHTSPLASFSPEADFLLTRVAARVAVPFFLMVSGFFILPAYLFERSADSRAPLRFLGRAALLYLAAAGIYLPVGVYAGQYAGIGPLSILCRIVFDGTFYHLWYLPALIVGILLVYGLSRRLPFGGVLAVSLVLYAAGLFGDSYYGVIENLPGISSVYAAGFRVFSYTRNGIFYAPVFLAMGAGFGRSPRFFPKKAAAVCFSACMALMAAEGLILHRFGLQRHDSMYAMLPLCMLFLFPLVLSWRAEPSFFLRKVSQWVYILHPLCIVAVRGVSKLASLTDVLVGNSLVHYAAVCSLSFLLSACVAKLPVCAGKKDSQTGRAWIELDRDALRHNVAVLRSLLPPGCRLMPAVKADAYGHGAVLISRELSEMGVDAFCVASVREGVELRKKGIKGEILILGYTCPEQFCLLRRYRLTQSVLDFAYAQILDGCGKKTRVHVAVDTGMHRLGERCERLDEIIRIFQCKNLKIEGIFTHLCADDTRSPEDEAFTLAQGQAFRDIVSQLKERGFACPGPHLLASSGLLNYPELSGEYARVGIALYGMMSTRAGTESSSVSLRPVLSVKARIALVKDLYEGESAGYGLRFVARRDTQIAVLAVGYADGLPRALSCGVGRVLINGCEAPIVGPVCMDQTLVDVTGIPDVRPGGVAVIIGRSRSSVITACDLAEQAGTISNEILSRLGKRLERKMIAGTAR</sequence>
<dbReference type="Gene3D" id="3.20.20.10">
    <property type="entry name" value="Alanine racemase"/>
    <property type="match status" value="1"/>
</dbReference>
<keyword evidence="7" id="KW-1133">Transmembrane helix</keyword>
<comment type="similarity">
    <text evidence="4">Belongs to the alanine racemase family.</text>
</comment>
<evidence type="ECO:0000313" key="10">
    <source>
        <dbReference type="Proteomes" id="UP000192790"/>
    </source>
</evidence>
<evidence type="ECO:0000259" key="8">
    <source>
        <dbReference type="SMART" id="SM01005"/>
    </source>
</evidence>
<dbReference type="EMBL" id="FWXW01000005">
    <property type="protein sequence ID" value="SMC71439.1"/>
    <property type="molecule type" value="Genomic_DNA"/>
</dbReference>
<comment type="catalytic activity">
    <reaction evidence="4">
        <text>L-alanine = D-alanine</text>
        <dbReference type="Rhea" id="RHEA:20249"/>
        <dbReference type="ChEBI" id="CHEBI:57416"/>
        <dbReference type="ChEBI" id="CHEBI:57972"/>
        <dbReference type="EC" id="5.1.1.1"/>
    </reaction>
</comment>
<protein>
    <recommendedName>
        <fullName evidence="4">Alanine racemase</fullName>
        <ecNumber evidence="4">5.1.1.1</ecNumber>
    </recommendedName>
</protein>